<dbReference type="Proteomes" id="UP000264310">
    <property type="component" value="Unassembled WGS sequence"/>
</dbReference>
<evidence type="ECO:0000259" key="9">
    <source>
        <dbReference type="Pfam" id="PF01850"/>
    </source>
</evidence>
<evidence type="ECO:0000256" key="2">
    <source>
        <dbReference type="ARBA" id="ARBA00022649"/>
    </source>
</evidence>
<dbReference type="GO" id="GO:0016787">
    <property type="term" value="F:hydrolase activity"/>
    <property type="evidence" value="ECO:0007669"/>
    <property type="project" value="UniProtKB-KW"/>
</dbReference>
<dbReference type="PANTHER" id="PTHR33653">
    <property type="entry name" value="RIBONUCLEASE VAPC2"/>
    <property type="match status" value="1"/>
</dbReference>
<keyword evidence="8" id="KW-0800">Toxin</keyword>
<proteinExistence type="inferred from homology"/>
<dbReference type="InterPro" id="IPR029060">
    <property type="entry name" value="PIN-like_dom_sf"/>
</dbReference>
<feature type="binding site" evidence="8">
    <location>
        <position position="91"/>
    </location>
    <ligand>
        <name>Mg(2+)</name>
        <dbReference type="ChEBI" id="CHEBI:18420"/>
    </ligand>
</feature>
<organism evidence="10 11">
    <name type="scientific">Fulvimarina endophytica</name>
    <dbReference type="NCBI Taxonomy" id="2293836"/>
    <lineage>
        <taxon>Bacteria</taxon>
        <taxon>Pseudomonadati</taxon>
        <taxon>Pseudomonadota</taxon>
        <taxon>Alphaproteobacteria</taxon>
        <taxon>Hyphomicrobiales</taxon>
        <taxon>Aurantimonadaceae</taxon>
        <taxon>Fulvimarina</taxon>
    </lineage>
</organism>
<gene>
    <name evidence="8" type="primary">vapC</name>
    <name evidence="10" type="ORF">DYI37_12250</name>
</gene>
<comment type="similarity">
    <text evidence="7 8">Belongs to the PINc/VapC protein family.</text>
</comment>
<evidence type="ECO:0000313" key="11">
    <source>
        <dbReference type="Proteomes" id="UP000264310"/>
    </source>
</evidence>
<accession>A0A371X0H7</accession>
<dbReference type="EMBL" id="QURL01000005">
    <property type="protein sequence ID" value="RFC62740.1"/>
    <property type="molecule type" value="Genomic_DNA"/>
</dbReference>
<evidence type="ECO:0000256" key="3">
    <source>
        <dbReference type="ARBA" id="ARBA00022722"/>
    </source>
</evidence>
<dbReference type="GO" id="GO:0004540">
    <property type="term" value="F:RNA nuclease activity"/>
    <property type="evidence" value="ECO:0007669"/>
    <property type="project" value="InterPro"/>
</dbReference>
<evidence type="ECO:0000256" key="5">
    <source>
        <dbReference type="ARBA" id="ARBA00022801"/>
    </source>
</evidence>
<dbReference type="HAMAP" id="MF_00265">
    <property type="entry name" value="VapC_Nob1"/>
    <property type="match status" value="1"/>
</dbReference>
<keyword evidence="5 8" id="KW-0378">Hydrolase</keyword>
<dbReference type="InterPro" id="IPR050556">
    <property type="entry name" value="Type_II_TA_system_RNase"/>
</dbReference>
<keyword evidence="11" id="KW-1185">Reference proteome</keyword>
<comment type="cofactor">
    <cofactor evidence="1 8">
        <name>Mg(2+)</name>
        <dbReference type="ChEBI" id="CHEBI:18420"/>
    </cofactor>
</comment>
<dbReference type="Gene3D" id="3.40.50.1010">
    <property type="entry name" value="5'-nuclease"/>
    <property type="match status" value="1"/>
</dbReference>
<evidence type="ECO:0000313" key="10">
    <source>
        <dbReference type="EMBL" id="RFC62740.1"/>
    </source>
</evidence>
<feature type="binding site" evidence="8">
    <location>
        <position position="200"/>
    </location>
    <ligand>
        <name>Mg(2+)</name>
        <dbReference type="ChEBI" id="CHEBI:18420"/>
    </ligand>
</feature>
<keyword evidence="6 8" id="KW-0460">Magnesium</keyword>
<dbReference type="InterPro" id="IPR002716">
    <property type="entry name" value="PIN_dom"/>
</dbReference>
<comment type="caution">
    <text evidence="10">The sequence shown here is derived from an EMBL/GenBank/DDBJ whole genome shotgun (WGS) entry which is preliminary data.</text>
</comment>
<evidence type="ECO:0000256" key="8">
    <source>
        <dbReference type="HAMAP-Rule" id="MF_00265"/>
    </source>
</evidence>
<evidence type="ECO:0000256" key="4">
    <source>
        <dbReference type="ARBA" id="ARBA00022723"/>
    </source>
</evidence>
<dbReference type="GO" id="GO:0090729">
    <property type="term" value="F:toxin activity"/>
    <property type="evidence" value="ECO:0007669"/>
    <property type="project" value="UniProtKB-KW"/>
</dbReference>
<dbReference type="PANTHER" id="PTHR33653:SF1">
    <property type="entry name" value="RIBONUCLEASE VAPC2"/>
    <property type="match status" value="1"/>
</dbReference>
<keyword evidence="4 8" id="KW-0479">Metal-binding</keyword>
<evidence type="ECO:0000256" key="6">
    <source>
        <dbReference type="ARBA" id="ARBA00022842"/>
    </source>
</evidence>
<dbReference type="SUPFAM" id="SSF88723">
    <property type="entry name" value="PIN domain-like"/>
    <property type="match status" value="1"/>
</dbReference>
<evidence type="ECO:0000256" key="1">
    <source>
        <dbReference type="ARBA" id="ARBA00001946"/>
    </source>
</evidence>
<dbReference type="Pfam" id="PF01850">
    <property type="entry name" value="PIN"/>
    <property type="match status" value="1"/>
</dbReference>
<dbReference type="EC" id="3.1.-.-" evidence="8"/>
<name>A0A371X0H7_9HYPH</name>
<feature type="domain" description="PIN" evidence="9">
    <location>
        <begin position="89"/>
        <end position="224"/>
    </location>
</feature>
<evidence type="ECO:0000256" key="7">
    <source>
        <dbReference type="ARBA" id="ARBA00038093"/>
    </source>
</evidence>
<protein>
    <recommendedName>
        <fullName evidence="8">Ribonuclease VapC</fullName>
        <shortName evidence="8">RNase VapC</shortName>
        <ecNumber evidence="8">3.1.-.-</ecNumber>
    </recommendedName>
    <alternativeName>
        <fullName evidence="8">Toxin VapC</fullName>
    </alternativeName>
</protein>
<reference evidence="10 11" key="1">
    <citation type="submission" date="2018-08" db="EMBL/GenBank/DDBJ databases">
        <title>Fulvimarina sp. 85, whole genome shotgun sequence.</title>
        <authorList>
            <person name="Tuo L."/>
        </authorList>
    </citation>
    <scope>NUCLEOTIDE SEQUENCE [LARGE SCALE GENOMIC DNA]</scope>
    <source>
        <strain evidence="10 11">85</strain>
    </source>
</reference>
<dbReference type="GO" id="GO:0000287">
    <property type="term" value="F:magnesium ion binding"/>
    <property type="evidence" value="ECO:0007669"/>
    <property type="project" value="UniProtKB-UniRule"/>
</dbReference>
<dbReference type="AlphaFoldDB" id="A0A371X0H7"/>
<dbReference type="InterPro" id="IPR022907">
    <property type="entry name" value="VapC_family"/>
</dbReference>
<comment type="function">
    <text evidence="8">Toxic component of a toxin-antitoxin (TA) system. An RNase.</text>
</comment>
<keyword evidence="2 8" id="KW-1277">Toxin-antitoxin system</keyword>
<sequence>MRLHRVRPTNSRFRRVNPGLIGDCPNENVLSFPRPIGGYEMQFQTCLKTSICIRRSRELSKPQPRYRPLALKPTHENVEPTSRTAHLFLIDTNIVSALKKPWAYPRVVSWIEAAPMGSLAISWSTVFELQYGVERARNAGSHRADAYEDALCDLIEDPRFQVLHPTTDAARIRGRMHATPALRNFWIAHPESRKHATGEDLTIAATAIAAGAVIVTLNVRDFVQIGRHFRLPGLIELEGGE</sequence>
<keyword evidence="3 8" id="KW-0540">Nuclease</keyword>